<evidence type="ECO:0000313" key="3">
    <source>
        <dbReference type="Proteomes" id="UP000539313"/>
    </source>
</evidence>
<keyword evidence="1" id="KW-0812">Transmembrane</keyword>
<organism evidence="2 3">
    <name type="scientific">Thermomonospora cellulosilytica</name>
    <dbReference type="NCBI Taxonomy" id="1411118"/>
    <lineage>
        <taxon>Bacteria</taxon>
        <taxon>Bacillati</taxon>
        <taxon>Actinomycetota</taxon>
        <taxon>Actinomycetes</taxon>
        <taxon>Streptosporangiales</taxon>
        <taxon>Thermomonosporaceae</taxon>
        <taxon>Thermomonospora</taxon>
    </lineage>
</organism>
<protein>
    <submittedName>
        <fullName evidence="2">Uncharacterized protein</fullName>
    </submittedName>
</protein>
<keyword evidence="1" id="KW-1133">Transmembrane helix</keyword>
<feature type="transmembrane region" description="Helical" evidence="1">
    <location>
        <begin position="105"/>
        <end position="130"/>
    </location>
</feature>
<feature type="transmembrane region" description="Helical" evidence="1">
    <location>
        <begin position="172"/>
        <end position="192"/>
    </location>
</feature>
<accession>A0A7W3R6B1</accession>
<dbReference type="RefSeq" id="WP_182704118.1">
    <property type="nucleotide sequence ID" value="NZ_JACJII010000001.1"/>
</dbReference>
<sequence>MIPPELENAPAYGIRRLGKVFGSVVAPASLVTGLLYFFGWSHAAHFCGYFGLDPALVGWSTADYLARSVDALFVPVTLLGVAVLAGLWIRALVRWRLEREAHPETTRVVLLAMTVIGVVLTVEGVVSLLYRPWPFRLHQMAPPLLLGVGVVLIASANRLARPRTAARGVSTTAIAEWAVVFSMISMASFWAVNEYAAIVGEHQAQRYVRMLPHYPMAVVYSKRRLSLTAPGISETTCDDRRAAYRYRYVGLKLLVHGAEQDILVPETWNTSRVTVLLPQTDSIRLEFVHPQHRWLAQTPSC</sequence>
<keyword evidence="1" id="KW-0472">Membrane</keyword>
<reference evidence="2 3" key="1">
    <citation type="submission" date="2020-08" db="EMBL/GenBank/DDBJ databases">
        <title>Sequencing the genomes of 1000 actinobacteria strains.</title>
        <authorList>
            <person name="Klenk H.-P."/>
        </authorList>
    </citation>
    <scope>NUCLEOTIDE SEQUENCE [LARGE SCALE GENOMIC DNA]</scope>
    <source>
        <strain evidence="2 3">DSM 45823</strain>
    </source>
</reference>
<feature type="transmembrane region" description="Helical" evidence="1">
    <location>
        <begin position="142"/>
        <end position="160"/>
    </location>
</feature>
<evidence type="ECO:0000313" key="2">
    <source>
        <dbReference type="EMBL" id="MBA9001948.1"/>
    </source>
</evidence>
<dbReference type="EMBL" id="JACJII010000001">
    <property type="protein sequence ID" value="MBA9001948.1"/>
    <property type="molecule type" value="Genomic_DNA"/>
</dbReference>
<comment type="caution">
    <text evidence="2">The sequence shown here is derived from an EMBL/GenBank/DDBJ whole genome shotgun (WGS) entry which is preliminary data.</text>
</comment>
<keyword evidence="3" id="KW-1185">Reference proteome</keyword>
<gene>
    <name evidence="2" type="ORF">HNR21_000830</name>
</gene>
<dbReference type="Proteomes" id="UP000539313">
    <property type="component" value="Unassembled WGS sequence"/>
</dbReference>
<feature type="transmembrane region" description="Helical" evidence="1">
    <location>
        <begin position="72"/>
        <end position="93"/>
    </location>
</feature>
<name>A0A7W3R6B1_9ACTN</name>
<proteinExistence type="predicted"/>
<feature type="transmembrane region" description="Helical" evidence="1">
    <location>
        <begin position="20"/>
        <end position="39"/>
    </location>
</feature>
<evidence type="ECO:0000256" key="1">
    <source>
        <dbReference type="SAM" id="Phobius"/>
    </source>
</evidence>
<dbReference type="AlphaFoldDB" id="A0A7W3R6B1"/>